<dbReference type="PIRSF" id="PIRSF017082">
    <property type="entry name" value="YflP"/>
    <property type="match status" value="1"/>
</dbReference>
<proteinExistence type="inferred from homology"/>
<evidence type="ECO:0000313" key="3">
    <source>
        <dbReference type="EMBL" id="RJG06898.1"/>
    </source>
</evidence>
<dbReference type="RefSeq" id="WP_119739882.1">
    <property type="nucleotide sequence ID" value="NZ_QYUN01000002.1"/>
</dbReference>
<dbReference type="OrthoDB" id="8678477at2"/>
<protein>
    <submittedName>
        <fullName evidence="3">Tripartite tricarboxylate transporter substrate binding protein</fullName>
    </submittedName>
</protein>
<dbReference type="EMBL" id="QYUN01000002">
    <property type="protein sequence ID" value="RJG06898.1"/>
    <property type="molecule type" value="Genomic_DNA"/>
</dbReference>
<feature type="chain" id="PRO_5019121782" evidence="2">
    <location>
        <begin position="26"/>
        <end position="327"/>
    </location>
</feature>
<dbReference type="Pfam" id="PF03401">
    <property type="entry name" value="TctC"/>
    <property type="match status" value="1"/>
</dbReference>
<dbReference type="Gene3D" id="3.40.190.150">
    <property type="entry name" value="Bordetella uptake gene, domain 1"/>
    <property type="match status" value="1"/>
</dbReference>
<keyword evidence="4" id="KW-1185">Reference proteome</keyword>
<dbReference type="InterPro" id="IPR042100">
    <property type="entry name" value="Bug_dom1"/>
</dbReference>
<accession>A0A418X347</accession>
<sequence length="327" mass="34332">MKVTMMKAASVLAMLAAGFSLSAPAAAQTYPSKPIKLIAPFAPGGVADTMARLVGDKLSKSLGTPVIVENRPGAGGNIGADVVAKADPDGYTLLMSSAGILSINGSLYPKLSFDPAKSFAPVSQVVDMPMVVVVNASVPANTLQEFIAYAKKNEDKTFFGSAGNGTTPHLGAELFQRAAHIKLTHVPYKGSGEAVQSLLSGTTIGALENPPVLLSHLKSGKLRALAVTGPHRLTQLPDVPTTTEAGIPELQVSSWFGIVAPAKTPPQIVERLSAETAKALREPDVEQKMVALGVRAIGSKPAEFDAFIKSERTKWDQIVKQANIRME</sequence>
<evidence type="ECO:0000256" key="1">
    <source>
        <dbReference type="ARBA" id="ARBA00006987"/>
    </source>
</evidence>
<dbReference type="PANTHER" id="PTHR42928">
    <property type="entry name" value="TRICARBOXYLATE-BINDING PROTEIN"/>
    <property type="match status" value="1"/>
</dbReference>
<organism evidence="3 4">
    <name type="scientific">Noviherbaspirillum cavernae</name>
    <dbReference type="NCBI Taxonomy" id="2320862"/>
    <lineage>
        <taxon>Bacteria</taxon>
        <taxon>Pseudomonadati</taxon>
        <taxon>Pseudomonadota</taxon>
        <taxon>Betaproteobacteria</taxon>
        <taxon>Burkholderiales</taxon>
        <taxon>Oxalobacteraceae</taxon>
        <taxon>Noviherbaspirillum</taxon>
    </lineage>
</organism>
<keyword evidence="2" id="KW-0732">Signal</keyword>
<dbReference type="CDD" id="cd13578">
    <property type="entry name" value="PBP2_Bug27"/>
    <property type="match status" value="1"/>
</dbReference>
<dbReference type="PANTHER" id="PTHR42928:SF5">
    <property type="entry name" value="BLR1237 PROTEIN"/>
    <property type="match status" value="1"/>
</dbReference>
<dbReference type="AlphaFoldDB" id="A0A418X347"/>
<gene>
    <name evidence="3" type="ORF">D3870_13615</name>
</gene>
<evidence type="ECO:0000313" key="4">
    <source>
        <dbReference type="Proteomes" id="UP000285190"/>
    </source>
</evidence>
<evidence type="ECO:0000256" key="2">
    <source>
        <dbReference type="SAM" id="SignalP"/>
    </source>
</evidence>
<dbReference type="SUPFAM" id="SSF53850">
    <property type="entry name" value="Periplasmic binding protein-like II"/>
    <property type="match status" value="1"/>
</dbReference>
<name>A0A418X347_9BURK</name>
<dbReference type="Gene3D" id="3.40.190.10">
    <property type="entry name" value="Periplasmic binding protein-like II"/>
    <property type="match status" value="1"/>
</dbReference>
<dbReference type="Proteomes" id="UP000285190">
    <property type="component" value="Unassembled WGS sequence"/>
</dbReference>
<comment type="similarity">
    <text evidence="1">Belongs to the UPF0065 (bug) family.</text>
</comment>
<reference evidence="3 4" key="1">
    <citation type="submission" date="2018-09" db="EMBL/GenBank/DDBJ databases">
        <authorList>
            <person name="Zhu H."/>
        </authorList>
    </citation>
    <scope>NUCLEOTIDE SEQUENCE [LARGE SCALE GENOMIC DNA]</scope>
    <source>
        <strain evidence="3 4">K2R10-39</strain>
    </source>
</reference>
<comment type="caution">
    <text evidence="3">The sequence shown here is derived from an EMBL/GenBank/DDBJ whole genome shotgun (WGS) entry which is preliminary data.</text>
</comment>
<dbReference type="InterPro" id="IPR005064">
    <property type="entry name" value="BUG"/>
</dbReference>
<feature type="signal peptide" evidence="2">
    <location>
        <begin position="1"/>
        <end position="25"/>
    </location>
</feature>